<keyword evidence="1" id="KW-0175">Coiled coil</keyword>
<keyword evidence="4" id="KW-1185">Reference proteome</keyword>
<evidence type="ECO:0000256" key="1">
    <source>
        <dbReference type="SAM" id="Coils"/>
    </source>
</evidence>
<feature type="region of interest" description="Disordered" evidence="2">
    <location>
        <begin position="191"/>
        <end position="231"/>
    </location>
</feature>
<dbReference type="Proteomes" id="UP000676409">
    <property type="component" value="Chromosome"/>
</dbReference>
<evidence type="ECO:0000313" key="4">
    <source>
        <dbReference type="Proteomes" id="UP000676409"/>
    </source>
</evidence>
<gene>
    <name evidence="3" type="ORF">KCG34_08555</name>
</gene>
<dbReference type="RefSeq" id="WP_211939950.1">
    <property type="nucleotide sequence ID" value="NZ_CP073078.1"/>
</dbReference>
<dbReference type="EMBL" id="CP073078">
    <property type="protein sequence ID" value="QUD89899.1"/>
    <property type="molecule type" value="Genomic_DNA"/>
</dbReference>
<dbReference type="AlphaFoldDB" id="A0A975G331"/>
<sequence>MFISSDLADPQPLDPAQTRALRHGLILQRLVEVGMTLLGAVEREALARAEAVEAAMIAGRTLPPPSPQDPGLSFSRISRAVRLTLALEARVAEGQVAQPVAAEPPPPRPICAEEEARMERIAERKAHAQEAVEKLIDAAPAGEAEALHNALAERLEDAPDEAEFERAPVSRLIERICADLGVEPDWDLWEDEPWARNEATRRVRGSPYARRRTRVEPRSAPAGRREAADDG</sequence>
<accession>A0A975G331</accession>
<evidence type="ECO:0000256" key="2">
    <source>
        <dbReference type="SAM" id="MobiDB-lite"/>
    </source>
</evidence>
<feature type="coiled-coil region" evidence="1">
    <location>
        <begin position="111"/>
        <end position="138"/>
    </location>
</feature>
<protein>
    <submittedName>
        <fullName evidence="3">Uncharacterized protein</fullName>
    </submittedName>
</protein>
<dbReference type="KEGG" id="caul:KCG34_08555"/>
<proteinExistence type="predicted"/>
<evidence type="ECO:0000313" key="3">
    <source>
        <dbReference type="EMBL" id="QUD89899.1"/>
    </source>
</evidence>
<reference evidence="3" key="1">
    <citation type="submission" date="2021-04" db="EMBL/GenBank/DDBJ databases">
        <title>The complete genome sequence of Caulobacter sp. S6.</title>
        <authorList>
            <person name="Tang Y."/>
            <person name="Ouyang W."/>
            <person name="Liu Q."/>
            <person name="Huang B."/>
            <person name="Guo Z."/>
            <person name="Lei P."/>
        </authorList>
    </citation>
    <scope>NUCLEOTIDE SEQUENCE</scope>
    <source>
        <strain evidence="3">S6</strain>
    </source>
</reference>
<name>A0A975G331_9CAUL</name>
<organism evidence="3 4">
    <name type="scientific">Phenylobacterium montanum</name>
    <dbReference type="NCBI Taxonomy" id="2823693"/>
    <lineage>
        <taxon>Bacteria</taxon>
        <taxon>Pseudomonadati</taxon>
        <taxon>Pseudomonadota</taxon>
        <taxon>Alphaproteobacteria</taxon>
        <taxon>Caulobacterales</taxon>
        <taxon>Caulobacteraceae</taxon>
        <taxon>Phenylobacterium</taxon>
    </lineage>
</organism>